<evidence type="ECO:0000256" key="4">
    <source>
        <dbReference type="ARBA" id="ARBA00023242"/>
    </source>
</evidence>
<keyword evidence="5" id="KW-1185">Reference proteome</keyword>
<keyword evidence="4" id="KW-0539">Nucleus</keyword>
<dbReference type="PaxDb" id="4097-A0A1S4C1H4"/>
<dbReference type="KEGG" id="nta:107814174"/>
<proteinExistence type="predicted"/>
<dbReference type="Proteomes" id="UP000790787">
    <property type="component" value="Chromosome 24"/>
</dbReference>
<dbReference type="InterPro" id="IPR044159">
    <property type="entry name" value="IQM"/>
</dbReference>
<evidence type="ECO:0000313" key="5">
    <source>
        <dbReference type="Proteomes" id="UP000790787"/>
    </source>
</evidence>
<dbReference type="PANTHER" id="PTHR31250:SF32">
    <property type="entry name" value="IQ DOMAIN-CONTAINING PROTEIN IQM6-LIKE"/>
    <property type="match status" value="1"/>
</dbReference>
<dbReference type="GO" id="GO:0005634">
    <property type="term" value="C:nucleus"/>
    <property type="evidence" value="ECO:0007669"/>
    <property type="project" value="UniProtKB-SubCell"/>
</dbReference>
<evidence type="ECO:0000256" key="1">
    <source>
        <dbReference type="ARBA" id="ARBA00004123"/>
    </source>
</evidence>
<gene>
    <name evidence="6" type="primary">LOC107814174</name>
</gene>
<dbReference type="OMA" id="LPESCKN"/>
<protein>
    <submittedName>
        <fullName evidence="6">IQ domain-containing protein IQM6-like</fullName>
    </submittedName>
</protein>
<comment type="subcellular location">
    <subcellularLocation>
        <location evidence="2">Cytoplasm</location>
    </subcellularLocation>
    <subcellularLocation>
        <location evidence="1">Nucleus</location>
    </subcellularLocation>
</comment>
<dbReference type="GeneID" id="107814174"/>
<evidence type="ECO:0000313" key="6">
    <source>
        <dbReference type="RefSeq" id="XP_016495011.1"/>
    </source>
</evidence>
<evidence type="ECO:0000256" key="2">
    <source>
        <dbReference type="ARBA" id="ARBA00004496"/>
    </source>
</evidence>
<keyword evidence="3" id="KW-0963">Cytoplasm</keyword>
<sequence length="678" mass="77770">MSDDFIFNSVDCYFFLLGNFDQARKSYKNFGWEMGITYSCPFANFDDSDTRFESYLVRTMSFGNDGTRTTLHHINFNDQNSQQSKMQKSLSSGKLILEGTLSYKRRELEAEIGVKTPVFVAGDKTSNRSDSLTSSEEVSESLLHSLSDQTTNILPLVYEKQRDEAAVKLQKTYKSFRTRRRLADCAILVEQRWWKVLDSVELKHSSISFFDIQKPETAFSRWSRALTRAAKVGKGLSKDEKACKLALQHWLEAIDPRHRYGHNLQFYYTKWLQADSKQPFFYWLDIGEGKEVNLEKCPRSKLHQQCIKYLGPVEREAYEVVIVGGKFIYKQSGNLLDTRVGPEDTKWIFVLSVSKDLYIGMKQKGTFQHSSFLAGGATLSAGRLVVEDGILKAVWPHSGHYLPTKENFEEFISYLEQHNIDVSVLQKFPSDEEEAHYIRKEGGFGLRNSLSAPDFSQANEECTTKHSNKEKTDSTTKYCKDAENSVPLSRRSQGLRPQIAVQIPLRQDIFELFPKAGQQGGSKDDTQPLDTPVDGYETAEEYLSDTELSVSKQNLFDDEDEEDYEEPIPTEKIMKRINTHRRTKSFQLAHQLSCRWTTGAGPRIGCMRDYPTELQFRVMEEVYLSPRTTSPTPPKSARRHTPTIFSREATESKRRPFSESAVFFQSTPLVAEIQKYCD</sequence>
<dbReference type="PANTHER" id="PTHR31250">
    <property type="entry name" value="IQ DOMAIN-CONTAINING PROTEIN IQM3"/>
    <property type="match status" value="1"/>
</dbReference>
<reference evidence="6" key="2">
    <citation type="submission" date="2025-08" db="UniProtKB">
        <authorList>
            <consortium name="RefSeq"/>
        </authorList>
    </citation>
    <scope>IDENTIFICATION</scope>
</reference>
<reference evidence="5" key="1">
    <citation type="journal article" date="2014" name="Nat. Commun.">
        <title>The tobacco genome sequence and its comparison with those of tomato and potato.</title>
        <authorList>
            <person name="Sierro N."/>
            <person name="Battey J.N."/>
            <person name="Ouadi S."/>
            <person name="Bakaher N."/>
            <person name="Bovet L."/>
            <person name="Willig A."/>
            <person name="Goepfert S."/>
            <person name="Peitsch M.C."/>
            <person name="Ivanov N.V."/>
        </authorList>
    </citation>
    <scope>NUCLEOTIDE SEQUENCE [LARGE SCALE GENOMIC DNA]</scope>
</reference>
<dbReference type="RefSeq" id="XP_016495011.1">
    <property type="nucleotide sequence ID" value="XM_016639525.1"/>
</dbReference>
<name>A0A1S4C1H4_TOBAC</name>
<dbReference type="AlphaFoldDB" id="A0A1S4C1H4"/>
<accession>A0A1S4C1H4</accession>
<dbReference type="OrthoDB" id="7344096at2759"/>
<dbReference type="GO" id="GO:0005737">
    <property type="term" value="C:cytoplasm"/>
    <property type="evidence" value="ECO:0007669"/>
    <property type="project" value="UniProtKB-SubCell"/>
</dbReference>
<evidence type="ECO:0000256" key="3">
    <source>
        <dbReference type="ARBA" id="ARBA00022490"/>
    </source>
</evidence>
<organism evidence="5 6">
    <name type="scientific">Nicotiana tabacum</name>
    <name type="common">Common tobacco</name>
    <dbReference type="NCBI Taxonomy" id="4097"/>
    <lineage>
        <taxon>Eukaryota</taxon>
        <taxon>Viridiplantae</taxon>
        <taxon>Streptophyta</taxon>
        <taxon>Embryophyta</taxon>
        <taxon>Tracheophyta</taxon>
        <taxon>Spermatophyta</taxon>
        <taxon>Magnoliopsida</taxon>
        <taxon>eudicotyledons</taxon>
        <taxon>Gunneridae</taxon>
        <taxon>Pentapetalae</taxon>
        <taxon>asterids</taxon>
        <taxon>lamiids</taxon>
        <taxon>Solanales</taxon>
        <taxon>Solanaceae</taxon>
        <taxon>Nicotianoideae</taxon>
        <taxon>Nicotianeae</taxon>
        <taxon>Nicotiana</taxon>
    </lineage>
</organism>